<reference evidence="3 4" key="1">
    <citation type="submission" date="2019-03" db="EMBL/GenBank/DDBJ databases">
        <title>Genomic Encyclopedia of Type Strains, Phase IV (KMG-IV): sequencing the most valuable type-strain genomes for metagenomic binning, comparative biology and taxonomic classification.</title>
        <authorList>
            <person name="Goeker M."/>
        </authorList>
    </citation>
    <scope>NUCLEOTIDE SEQUENCE [LARGE SCALE GENOMIC DNA]</scope>
    <source>
        <strain evidence="3 4">DSM 102852</strain>
    </source>
</reference>
<proteinExistence type="predicted"/>
<dbReference type="Proteomes" id="UP000294480">
    <property type="component" value="Unassembled WGS sequence"/>
</dbReference>
<protein>
    <submittedName>
        <fullName evidence="3">Uncharacterized protein DUF4822</fullName>
    </submittedName>
</protein>
<evidence type="ECO:0000256" key="1">
    <source>
        <dbReference type="SAM" id="SignalP"/>
    </source>
</evidence>
<dbReference type="Pfam" id="PF16103">
    <property type="entry name" value="DUF4822"/>
    <property type="match status" value="1"/>
</dbReference>
<gene>
    <name evidence="3" type="ORF">DFR44_1118</name>
</gene>
<dbReference type="RefSeq" id="WP_133620232.1">
    <property type="nucleotide sequence ID" value="NZ_SNZE01000011.1"/>
</dbReference>
<keyword evidence="1" id="KW-0732">Signal</keyword>
<feature type="chain" id="PRO_5020677693" evidence="1">
    <location>
        <begin position="26"/>
        <end position="165"/>
    </location>
</feature>
<sequence length="165" mass="17891">MKKSVCITNAMIALSIMGSMASAHAKSNPKVETDKAAHVSESKNAALNFIGKTWKTTQITDAQSGVDLTSAKENQMYIGLANYQIDGKYAILDLEGKPKSSGIWALTPDGKKRILYAIDPQTGAALFTRVVDVVKLSPNVFTYRIKNSAGVDVLVKHEPYKTLSK</sequence>
<evidence type="ECO:0000313" key="3">
    <source>
        <dbReference type="EMBL" id="TDR31245.1"/>
    </source>
</evidence>
<feature type="domain" description="DUF4822" evidence="2">
    <location>
        <begin position="52"/>
        <end position="162"/>
    </location>
</feature>
<dbReference type="InterPro" id="IPR032247">
    <property type="entry name" value="DUF4822"/>
</dbReference>
<feature type="signal peptide" evidence="1">
    <location>
        <begin position="1"/>
        <end position="25"/>
    </location>
</feature>
<dbReference type="OrthoDB" id="6455006at2"/>
<comment type="caution">
    <text evidence="3">The sequence shown here is derived from an EMBL/GenBank/DDBJ whole genome shotgun (WGS) entry which is preliminary data.</text>
</comment>
<dbReference type="AlphaFoldDB" id="A0A4R6Y7D6"/>
<organism evidence="3 4">
    <name type="scientific">Hydromonas duriensis</name>
    <dbReference type="NCBI Taxonomy" id="1527608"/>
    <lineage>
        <taxon>Bacteria</taxon>
        <taxon>Pseudomonadati</taxon>
        <taxon>Pseudomonadota</taxon>
        <taxon>Betaproteobacteria</taxon>
        <taxon>Burkholderiales</taxon>
        <taxon>Burkholderiaceae</taxon>
        <taxon>Hydromonas</taxon>
    </lineage>
</organism>
<dbReference type="EMBL" id="SNZE01000011">
    <property type="protein sequence ID" value="TDR31245.1"/>
    <property type="molecule type" value="Genomic_DNA"/>
</dbReference>
<name>A0A4R6Y7D6_9BURK</name>
<dbReference type="Gene3D" id="2.40.128.540">
    <property type="entry name" value="Domain of unknown function DUF4822"/>
    <property type="match status" value="1"/>
</dbReference>
<evidence type="ECO:0000259" key="2">
    <source>
        <dbReference type="Pfam" id="PF16103"/>
    </source>
</evidence>
<accession>A0A4R6Y7D6</accession>
<keyword evidence="4" id="KW-1185">Reference proteome</keyword>
<evidence type="ECO:0000313" key="4">
    <source>
        <dbReference type="Proteomes" id="UP000294480"/>
    </source>
</evidence>